<sequence length="36" mass="3822">MSLVGVVIGSNSDEEISQQVSRVLEDLGVPHEVSVI</sequence>
<dbReference type="Gene3D" id="3.40.50.1970">
    <property type="match status" value="1"/>
</dbReference>
<organism evidence="1">
    <name type="scientific">marine metagenome</name>
    <dbReference type="NCBI Taxonomy" id="408172"/>
    <lineage>
        <taxon>unclassified sequences</taxon>
        <taxon>metagenomes</taxon>
        <taxon>ecological metagenomes</taxon>
    </lineage>
</organism>
<accession>A0A382VVJ9</accession>
<gene>
    <name evidence="1" type="ORF">METZ01_LOCUS402909</name>
</gene>
<dbReference type="EMBL" id="UINC01154653">
    <property type="protein sequence ID" value="SVD50055.1"/>
    <property type="molecule type" value="Genomic_DNA"/>
</dbReference>
<protein>
    <submittedName>
        <fullName evidence="1">Uncharacterized protein</fullName>
    </submittedName>
</protein>
<proteinExistence type="predicted"/>
<dbReference type="AlphaFoldDB" id="A0A382VVJ9"/>
<feature type="non-terminal residue" evidence="1">
    <location>
        <position position="36"/>
    </location>
</feature>
<evidence type="ECO:0000313" key="1">
    <source>
        <dbReference type="EMBL" id="SVD50055.1"/>
    </source>
</evidence>
<name>A0A382VVJ9_9ZZZZ</name>
<reference evidence="1" key="1">
    <citation type="submission" date="2018-05" db="EMBL/GenBank/DDBJ databases">
        <authorList>
            <person name="Lanie J.A."/>
            <person name="Ng W.-L."/>
            <person name="Kazmierczak K.M."/>
            <person name="Andrzejewski T.M."/>
            <person name="Davidsen T.M."/>
            <person name="Wayne K.J."/>
            <person name="Tettelin H."/>
            <person name="Glass J.I."/>
            <person name="Rusch D."/>
            <person name="Podicherti R."/>
            <person name="Tsui H.-C.T."/>
            <person name="Winkler M.E."/>
        </authorList>
    </citation>
    <scope>NUCLEOTIDE SEQUENCE</scope>
</reference>
<dbReference type="SUPFAM" id="SSF52255">
    <property type="entry name" value="N5-CAIR mutase (phosphoribosylaminoimidazole carboxylase, PurE)"/>
    <property type="match status" value="1"/>
</dbReference>